<protein>
    <submittedName>
        <fullName evidence="3">Unannotated protein</fullName>
    </submittedName>
</protein>
<accession>A0A6J6IX08</accession>
<feature type="domain" description="Lon proteolytic" evidence="2">
    <location>
        <begin position="229"/>
        <end position="327"/>
    </location>
</feature>
<gene>
    <name evidence="3" type="ORF">UFOPK2001_00381</name>
</gene>
<reference evidence="3" key="1">
    <citation type="submission" date="2020-05" db="EMBL/GenBank/DDBJ databases">
        <authorList>
            <person name="Chiriac C."/>
            <person name="Salcher M."/>
            <person name="Ghai R."/>
            <person name="Kavagutti S V."/>
        </authorList>
    </citation>
    <scope>NUCLEOTIDE SEQUENCE</scope>
</reference>
<dbReference type="GO" id="GO:0005524">
    <property type="term" value="F:ATP binding"/>
    <property type="evidence" value="ECO:0007669"/>
    <property type="project" value="InterPro"/>
</dbReference>
<dbReference type="GO" id="GO:0006508">
    <property type="term" value="P:proteolysis"/>
    <property type="evidence" value="ECO:0007669"/>
    <property type="project" value="InterPro"/>
</dbReference>
<dbReference type="PROSITE" id="PS50106">
    <property type="entry name" value="PDZ"/>
    <property type="match status" value="1"/>
</dbReference>
<dbReference type="PROSITE" id="PS51786">
    <property type="entry name" value="LON_PROTEOLYTIC"/>
    <property type="match status" value="1"/>
</dbReference>
<dbReference type="Gene3D" id="3.30.230.10">
    <property type="match status" value="1"/>
</dbReference>
<dbReference type="AlphaFoldDB" id="A0A6J6IX08"/>
<dbReference type="InterPro" id="IPR014721">
    <property type="entry name" value="Ribsml_uS5_D2-typ_fold_subgr"/>
</dbReference>
<dbReference type="Gene3D" id="2.30.42.10">
    <property type="match status" value="1"/>
</dbReference>
<dbReference type="InterPro" id="IPR020568">
    <property type="entry name" value="Ribosomal_Su5_D2-typ_SF"/>
</dbReference>
<organism evidence="3">
    <name type="scientific">freshwater metagenome</name>
    <dbReference type="NCBI Taxonomy" id="449393"/>
    <lineage>
        <taxon>unclassified sequences</taxon>
        <taxon>metagenomes</taxon>
        <taxon>ecological metagenomes</taxon>
    </lineage>
</organism>
<dbReference type="EMBL" id="CAEZVN010000022">
    <property type="protein sequence ID" value="CAB4628783.1"/>
    <property type="molecule type" value="Genomic_DNA"/>
</dbReference>
<name>A0A6J6IX08_9ZZZZ</name>
<dbReference type="SUPFAM" id="SSF54211">
    <property type="entry name" value="Ribosomal protein S5 domain 2-like"/>
    <property type="match status" value="1"/>
</dbReference>
<dbReference type="GO" id="GO:0030163">
    <property type="term" value="P:protein catabolic process"/>
    <property type="evidence" value="ECO:0007669"/>
    <property type="project" value="InterPro"/>
</dbReference>
<evidence type="ECO:0000259" key="2">
    <source>
        <dbReference type="PROSITE" id="PS51786"/>
    </source>
</evidence>
<dbReference type="SUPFAM" id="SSF50156">
    <property type="entry name" value="PDZ domain-like"/>
    <property type="match status" value="1"/>
</dbReference>
<dbReference type="InterPro" id="IPR027065">
    <property type="entry name" value="Lon_Prtase"/>
</dbReference>
<proteinExistence type="predicted"/>
<dbReference type="PANTHER" id="PTHR10046">
    <property type="entry name" value="ATP DEPENDENT LON PROTEASE FAMILY MEMBER"/>
    <property type="match status" value="1"/>
</dbReference>
<dbReference type="Pfam" id="PF13180">
    <property type="entry name" value="PDZ_2"/>
    <property type="match status" value="1"/>
</dbReference>
<dbReference type="GO" id="GO:0004176">
    <property type="term" value="F:ATP-dependent peptidase activity"/>
    <property type="evidence" value="ECO:0007669"/>
    <property type="project" value="InterPro"/>
</dbReference>
<evidence type="ECO:0000259" key="1">
    <source>
        <dbReference type="PROSITE" id="PS50106"/>
    </source>
</evidence>
<dbReference type="Pfam" id="PF05362">
    <property type="entry name" value="Lon_C"/>
    <property type="match status" value="1"/>
</dbReference>
<dbReference type="InterPro" id="IPR001478">
    <property type="entry name" value="PDZ"/>
</dbReference>
<dbReference type="InterPro" id="IPR036034">
    <property type="entry name" value="PDZ_sf"/>
</dbReference>
<dbReference type="GO" id="GO:0004252">
    <property type="term" value="F:serine-type endopeptidase activity"/>
    <property type="evidence" value="ECO:0007669"/>
    <property type="project" value="InterPro"/>
</dbReference>
<evidence type="ECO:0000313" key="3">
    <source>
        <dbReference type="EMBL" id="CAB4628783.1"/>
    </source>
</evidence>
<feature type="domain" description="PDZ" evidence="1">
    <location>
        <begin position="108"/>
        <end position="190"/>
    </location>
</feature>
<dbReference type="InterPro" id="IPR008269">
    <property type="entry name" value="Lon_proteolytic"/>
</dbReference>
<sequence length="342" mass="35877">MGFLALFTACLFALVFLPTPYVIEKPGPVFDVLGKNEGQNVITIDGASSYPTTGRLDVLTVSVAGNRENTPSWLELGWAWLDPSQAIVPLDVIYPANVTTKQAEAESSAMMEESQQDAIAAALTKLGYDVPWHVYVSEVSKASPSSGKLVAADFILKINDVDIKDIDQMRALINEAAPAGPLTVTVLRGGKNIAEEITATKNTDGKYRLGILAGYKYDFPVKIKLELGDVGGPSGGMMFALGIIDRLTPGQLTGGKHIAGTGTIDPAGNVGPIGGIRHKLFGAANAGATIFLAPESNCDEVIGHVPSGLVVVKVKTLSEAKTSLEKISTGTNPATLPTCSVK</sequence>